<feature type="transmembrane region" description="Helical" evidence="1">
    <location>
        <begin position="919"/>
        <end position="942"/>
    </location>
</feature>
<dbReference type="SUPFAM" id="SSF82866">
    <property type="entry name" value="Multidrug efflux transporter AcrB transmembrane domain"/>
    <property type="match status" value="2"/>
</dbReference>
<feature type="transmembrane region" description="Helical" evidence="1">
    <location>
        <begin position="466"/>
        <end position="494"/>
    </location>
</feature>
<keyword evidence="1" id="KW-1133">Transmembrane helix</keyword>
<reference evidence="2" key="1">
    <citation type="journal article" date="2019" name="PLoS Negl. Trop. Dis.">
        <title>Revisiting the worldwide diversity of Leptospira species in the environment.</title>
        <authorList>
            <person name="Vincent A.T."/>
            <person name="Schiettekatte O."/>
            <person name="Bourhy P."/>
            <person name="Veyrier F.J."/>
            <person name="Picardeau M."/>
        </authorList>
    </citation>
    <scope>NUCLEOTIDE SEQUENCE [LARGE SCALE GENOMIC DNA]</scope>
    <source>
        <strain evidence="2">SCS5</strain>
    </source>
</reference>
<feature type="transmembrane region" description="Helical" evidence="1">
    <location>
        <begin position="963"/>
        <end position="984"/>
    </location>
</feature>
<dbReference type="Pfam" id="PF00873">
    <property type="entry name" value="ACR_tran"/>
    <property type="match status" value="1"/>
</dbReference>
<dbReference type="GO" id="GO:0042910">
    <property type="term" value="F:xenobiotic transmembrane transporter activity"/>
    <property type="evidence" value="ECO:0007669"/>
    <property type="project" value="TreeGrafter"/>
</dbReference>
<evidence type="ECO:0000313" key="2">
    <source>
        <dbReference type="EMBL" id="TGK17842.1"/>
    </source>
</evidence>
<dbReference type="Gene3D" id="3.30.70.1320">
    <property type="entry name" value="Multidrug efflux transporter AcrB pore domain like"/>
    <property type="match status" value="1"/>
</dbReference>
<dbReference type="GO" id="GO:0005886">
    <property type="term" value="C:plasma membrane"/>
    <property type="evidence" value="ECO:0007669"/>
    <property type="project" value="TreeGrafter"/>
</dbReference>
<feature type="transmembrane region" description="Helical" evidence="1">
    <location>
        <begin position="996"/>
        <end position="1023"/>
    </location>
</feature>
<feature type="transmembrane region" description="Helical" evidence="1">
    <location>
        <begin position="12"/>
        <end position="30"/>
    </location>
</feature>
<evidence type="ECO:0000256" key="1">
    <source>
        <dbReference type="SAM" id="Phobius"/>
    </source>
</evidence>
<dbReference type="Gene3D" id="1.20.1640.10">
    <property type="entry name" value="Multidrug efflux transporter AcrB transmembrane domain"/>
    <property type="match status" value="2"/>
</dbReference>
<feature type="transmembrane region" description="Helical" evidence="1">
    <location>
        <begin position="891"/>
        <end position="913"/>
    </location>
</feature>
<comment type="caution">
    <text evidence="2">The sequence shown here is derived from an EMBL/GenBank/DDBJ whole genome shotgun (WGS) entry which is preliminary data.</text>
</comment>
<gene>
    <name evidence="2" type="ORF">EHO61_10215</name>
</gene>
<dbReference type="Gene3D" id="3.30.70.1440">
    <property type="entry name" value="Multidrug efflux transporter AcrB pore domain"/>
    <property type="match status" value="1"/>
</dbReference>
<dbReference type="Gene3D" id="3.30.2090.10">
    <property type="entry name" value="Multidrug efflux transporter AcrB TolC docking domain, DN and DC subdomains"/>
    <property type="match status" value="2"/>
</dbReference>
<feature type="transmembrane region" description="Helical" evidence="1">
    <location>
        <begin position="867"/>
        <end position="884"/>
    </location>
</feature>
<keyword evidence="1" id="KW-0472">Membrane</keyword>
<feature type="transmembrane region" description="Helical" evidence="1">
    <location>
        <begin position="534"/>
        <end position="554"/>
    </location>
</feature>
<feature type="transmembrane region" description="Helical" evidence="1">
    <location>
        <begin position="388"/>
        <end position="412"/>
    </location>
</feature>
<proteinExistence type="predicted"/>
<dbReference type="Gene3D" id="3.30.70.1430">
    <property type="entry name" value="Multidrug efflux transporter AcrB pore domain"/>
    <property type="match status" value="2"/>
</dbReference>
<dbReference type="Proteomes" id="UP000297855">
    <property type="component" value="Unassembled WGS sequence"/>
</dbReference>
<accession>A0A4R9GPS4</accession>
<feature type="transmembrane region" description="Helical" evidence="1">
    <location>
        <begin position="336"/>
        <end position="355"/>
    </location>
</feature>
<name>A0A4R9GPS4_9LEPT</name>
<feature type="transmembrane region" description="Helical" evidence="1">
    <location>
        <begin position="362"/>
        <end position="382"/>
    </location>
</feature>
<dbReference type="PANTHER" id="PTHR32063">
    <property type="match status" value="1"/>
</dbReference>
<dbReference type="EMBL" id="RQEV01000011">
    <property type="protein sequence ID" value="TGK17842.1"/>
    <property type="molecule type" value="Genomic_DNA"/>
</dbReference>
<feature type="transmembrane region" description="Helical" evidence="1">
    <location>
        <begin position="433"/>
        <end position="454"/>
    </location>
</feature>
<dbReference type="PRINTS" id="PR00702">
    <property type="entry name" value="ACRIFLAVINRP"/>
</dbReference>
<organism evidence="2 3">
    <name type="scientific">Leptospira fluminis</name>
    <dbReference type="NCBI Taxonomy" id="2484979"/>
    <lineage>
        <taxon>Bacteria</taxon>
        <taxon>Pseudomonadati</taxon>
        <taxon>Spirochaetota</taxon>
        <taxon>Spirochaetia</taxon>
        <taxon>Leptospirales</taxon>
        <taxon>Leptospiraceae</taxon>
        <taxon>Leptospira</taxon>
    </lineage>
</organism>
<dbReference type="RefSeq" id="WP_135813509.1">
    <property type="nucleotide sequence ID" value="NZ_RQEV01000011.1"/>
</dbReference>
<dbReference type="SUPFAM" id="SSF82693">
    <property type="entry name" value="Multidrug efflux transporter AcrB pore domain, PN1, PN2, PC1 and PC2 subdomains"/>
    <property type="match status" value="3"/>
</dbReference>
<dbReference type="InterPro" id="IPR001036">
    <property type="entry name" value="Acrflvin-R"/>
</dbReference>
<evidence type="ECO:0000313" key="3">
    <source>
        <dbReference type="Proteomes" id="UP000297855"/>
    </source>
</evidence>
<dbReference type="InterPro" id="IPR027463">
    <property type="entry name" value="AcrB_DN_DC_subdom"/>
</dbReference>
<dbReference type="AlphaFoldDB" id="A0A4R9GPS4"/>
<dbReference type="OrthoDB" id="366306at2"/>
<sequence>MEFILKFCVRKPITISMIWSALVLFGLIALHNLKINLMPELEFPKVTIMTYYPNSSAEEVENLVTKPISDSVGTIGGVESVNSESMEGMSSVTVQFSNRTSMDYAILDVREKIDLVRDSLPQDASKPVVTRFDPSRSAFEEIVIFPKEGVREKDLRSFLSDNVKVYFERIEGLAAVQFSGGYKKEVSIEIDSEKMNSYGISLFDIRRSLSLANVSYPAGTLPVGDKDYLVRAVGEFKSVESIGEAIVGNNSQGVPIRLSSFSGIREGYRDRTGIARYNGKDCVIAYLYKESGKNSVEISQKVRTELEEINKKFSREISAQIVYDEAKFISESISGVTSSLISGMILAFLVLVFLLRNLKSPIILLTVIPASLFSTLLLFYIFGISLNMMSLGGMALGVGMLFDTSNVVFSAIERNLTRGASVQDASVRGTLEVTGSVVSATLTTVIVFLPIIFFKSIIGIVFGEMALAITLALFMSLFASLTLIPMLTSVLYGIRMEPKFLTDFVFQRSEEFHRNILSKYESKLSGYLDRPRPLFLRIAVLFAISCLFVFVLPMEFIPRVDTGEFSILVKTKNGSSLETTSEAIRFIESNLLKEPDVQSVVSRIGFEEDQIGSRKTGSWGANRASVRVVLKDDASVSSARFISRIRKKLKFTEDMEIHFENSGDVLSSVVSPDSNGLSLEIQGEDLKTLRSLGADLKSKLPKISGIRDVRVSMEDSATEYALSFDSVKSSLFNLSNDYLSNYLRMANYGSVVTKVKLANKSSDVRLFFQKQDVDSLDKILSMSVQSPQGNLIQLSQIGKVDRLDSPLSILRSGNSRVNLITADVDFGESNDPYGSVKNLISKMQLPEGYRIKFSGEQENIDKSFQDLTFSFVLAIVLIYMLLASQFESLSYSFVMICVIPLMFIGIFPALFLFGKSLNVSSFMGLVLLLGVVVDNAALYYEYVHLLRKENIPLKKVITDSGKIVLRPILMNNATTILGLLPIMLELQKGTEFQSPMAIVVIVGLFTSFFFSLYLIPILFFYLLRKEERGVV</sequence>
<dbReference type="SUPFAM" id="SSF82714">
    <property type="entry name" value="Multidrug efflux transporter AcrB TolC docking domain, DN and DC subdomains"/>
    <property type="match status" value="2"/>
</dbReference>
<dbReference type="PANTHER" id="PTHR32063:SF0">
    <property type="entry name" value="SWARMING MOTILITY PROTEIN SWRC"/>
    <property type="match status" value="1"/>
</dbReference>
<keyword evidence="1" id="KW-0812">Transmembrane</keyword>
<protein>
    <submittedName>
        <fullName evidence="2">Efflux RND transporter permease subunit</fullName>
    </submittedName>
</protein>
<keyword evidence="3" id="KW-1185">Reference proteome</keyword>